<sequence>MLAGDLGLAVLTATATRMIGGMHLPRDLAAAAILVAAQVSVAAVFVRVYETRSRADFIKRP</sequence>
<name>K7RX54_ACIA4</name>
<dbReference type="RefSeq" id="WP_015071918.1">
    <property type="nucleotide sequence ID" value="NC_019395.1"/>
</dbReference>
<evidence type="ECO:0000313" key="3">
    <source>
        <dbReference type="Proteomes" id="UP000000214"/>
    </source>
</evidence>
<evidence type="ECO:0000313" key="2">
    <source>
        <dbReference type="EMBL" id="AFV91026.1"/>
    </source>
</evidence>
<keyword evidence="1" id="KW-1133">Transmembrane helix</keyword>
<feature type="transmembrane region" description="Helical" evidence="1">
    <location>
        <begin position="28"/>
        <end position="49"/>
    </location>
</feature>
<dbReference type="Proteomes" id="UP000000214">
    <property type="component" value="Chromosome"/>
</dbReference>
<dbReference type="KEGG" id="pbo:PACID_32660"/>
<organism evidence="2 3">
    <name type="scientific">Acidipropionibacterium acidipropionici (strain ATCC 4875 / DSM 20272 / JCM 6432 / NBRC 12425 / NCIMB 8070 / 4)</name>
    <name type="common">Propionibacterium acidipropionici</name>
    <dbReference type="NCBI Taxonomy" id="1171373"/>
    <lineage>
        <taxon>Bacteria</taxon>
        <taxon>Bacillati</taxon>
        <taxon>Actinomycetota</taxon>
        <taxon>Actinomycetes</taxon>
        <taxon>Propionibacteriales</taxon>
        <taxon>Propionibacteriaceae</taxon>
        <taxon>Acidipropionibacterium</taxon>
    </lineage>
</organism>
<dbReference type="GeneID" id="88084554"/>
<keyword evidence="1" id="KW-0472">Membrane</keyword>
<dbReference type="EMBL" id="CP003493">
    <property type="protein sequence ID" value="AFV91026.1"/>
    <property type="molecule type" value="Genomic_DNA"/>
</dbReference>
<protein>
    <submittedName>
        <fullName evidence="2">Uncharacterized protein</fullName>
    </submittedName>
</protein>
<evidence type="ECO:0000256" key="1">
    <source>
        <dbReference type="SAM" id="Phobius"/>
    </source>
</evidence>
<dbReference type="HOGENOM" id="CLU_2918971_0_0_11"/>
<dbReference type="STRING" id="1171373.PACID_32660"/>
<gene>
    <name evidence="2" type="ordered locus">PACID_32660</name>
</gene>
<proteinExistence type="predicted"/>
<dbReference type="PATRIC" id="fig|1171373.8.peg.3212"/>
<keyword evidence="1" id="KW-0812">Transmembrane</keyword>
<accession>K7RX54</accession>
<reference evidence="2 3" key="1">
    <citation type="journal article" date="2012" name="BMC Genomics">
        <title>The genome sequence of Propionibacterium acidipropionici provides insights into its biotechnological and industrial potential.</title>
        <authorList>
            <person name="Parizzi L.P."/>
            <person name="Grassi M.C."/>
            <person name="Llerena L.A."/>
            <person name="Carazzolle M.F."/>
            <person name="Queiroz V.L."/>
            <person name="Lunardi I."/>
            <person name="Zeidler A.F."/>
            <person name="Teixeira P.J."/>
            <person name="Mieczkowski P."/>
            <person name="Rincones J."/>
            <person name="Pereira G.A."/>
        </authorList>
    </citation>
    <scope>NUCLEOTIDE SEQUENCE [LARGE SCALE GENOMIC DNA]</scope>
    <source>
        <strain evidence="3">ATCC 4875 / DSM 20272 / JCM 6432 / NBRC 12425 / NCIMB 8070</strain>
    </source>
</reference>
<dbReference type="AlphaFoldDB" id="K7RX54"/>